<name>A0A2U1AJI1_9BACT</name>
<dbReference type="InterPro" id="IPR050708">
    <property type="entry name" value="T6SS_VgrG/RHS"/>
</dbReference>
<dbReference type="EMBL" id="QEKH01000035">
    <property type="protein sequence ID" value="PVY36572.1"/>
    <property type="molecule type" value="Genomic_DNA"/>
</dbReference>
<accession>A0A2U1AJI1</accession>
<dbReference type="RefSeq" id="WP_133245264.1">
    <property type="nucleotide sequence ID" value="NZ_QEKH01000035.1"/>
</dbReference>
<evidence type="ECO:0000313" key="3">
    <source>
        <dbReference type="EMBL" id="PVY36572.1"/>
    </source>
</evidence>
<feature type="non-terminal residue" evidence="3">
    <location>
        <position position="1"/>
    </location>
</feature>
<keyword evidence="1" id="KW-0677">Repeat</keyword>
<organism evidence="3 4">
    <name type="scientific">Victivallis vadensis</name>
    <dbReference type="NCBI Taxonomy" id="172901"/>
    <lineage>
        <taxon>Bacteria</taxon>
        <taxon>Pseudomonadati</taxon>
        <taxon>Lentisphaerota</taxon>
        <taxon>Lentisphaeria</taxon>
        <taxon>Victivallales</taxon>
        <taxon>Victivallaceae</taxon>
        <taxon>Victivallis</taxon>
    </lineage>
</organism>
<dbReference type="Gene3D" id="2.180.10.10">
    <property type="entry name" value="RHS repeat-associated core"/>
    <property type="match status" value="1"/>
</dbReference>
<dbReference type="GeneID" id="78296801"/>
<sequence length="542" mass="59856">KLIASSKVDATVKRSATYAYDYFGRMTEKVEAAVENGKESKTVSRYAYNNYGQRTGRVTTADGVTFSEKREYDEFGRLAKIVSGSDTVTYAYNTKNQLVTRTTNGIAVRYSYTKLGQLAAKSIAGMEDTANLKYFYDKDGTISGREVGGVKQSYKYDKIGQLLAVIDPAGKEVEKYVYDPAGNILSKTVAGKTTTYTYDKANQLVSSKNADGKVTKYEYDAAGRMVKEGERTFAYGWLDKVMQVAENGKTTQSYSYDISGQLATADYGAGKETFLWDGLALLSRNNLKYVNEPAVTGGNPILAGDKMLFDDMLGNTLGVKDGEKFSAIDRDAFGELKPGEKPNLAVNFFTGKPEVDGLGYSFLFRNYRADLGKWQTTDPLGYPDGWNNLAYVNNMVFTIDPLGLCKYMDVSGAVYDYDFKNPPPKEEVYKMISCGYTTKYNNEFKSGSLTSKSFTIGCKTSEELPLVSAPNLSFIYTYKHDCKDSTKQNHDGSITIQVLFDTYSTQTQKIYECGRVEGIGKASLSRVQVGGITVVESKACSE</sequence>
<dbReference type="NCBIfam" id="TIGR03696">
    <property type="entry name" value="Rhs_assc_core"/>
    <property type="match status" value="1"/>
</dbReference>
<protein>
    <submittedName>
        <fullName evidence="3">RHS repeat-associated protein</fullName>
    </submittedName>
</protein>
<evidence type="ECO:0000259" key="2">
    <source>
        <dbReference type="Pfam" id="PF25023"/>
    </source>
</evidence>
<gene>
    <name evidence="3" type="ORF">C8D82_13538</name>
</gene>
<dbReference type="InterPro" id="IPR006530">
    <property type="entry name" value="YD"/>
</dbReference>
<dbReference type="InterPro" id="IPR022385">
    <property type="entry name" value="Rhs_assc_core"/>
</dbReference>
<dbReference type="Proteomes" id="UP000245959">
    <property type="component" value="Unassembled WGS sequence"/>
</dbReference>
<evidence type="ECO:0000256" key="1">
    <source>
        <dbReference type="ARBA" id="ARBA00022737"/>
    </source>
</evidence>
<comment type="caution">
    <text evidence="3">The sequence shown here is derived from an EMBL/GenBank/DDBJ whole genome shotgun (WGS) entry which is preliminary data.</text>
</comment>
<feature type="domain" description="Teneurin-like YD-shell" evidence="2">
    <location>
        <begin position="152"/>
        <end position="265"/>
    </location>
</feature>
<dbReference type="PANTHER" id="PTHR32305">
    <property type="match status" value="1"/>
</dbReference>
<dbReference type="AlphaFoldDB" id="A0A2U1AJI1"/>
<dbReference type="PANTHER" id="PTHR32305:SF15">
    <property type="entry name" value="PROTEIN RHSA-RELATED"/>
    <property type="match status" value="1"/>
</dbReference>
<dbReference type="Pfam" id="PF25023">
    <property type="entry name" value="TEN_YD-shell"/>
    <property type="match status" value="1"/>
</dbReference>
<evidence type="ECO:0000313" key="4">
    <source>
        <dbReference type="Proteomes" id="UP000245959"/>
    </source>
</evidence>
<proteinExistence type="predicted"/>
<dbReference type="InterPro" id="IPR056823">
    <property type="entry name" value="TEN-like_YD-shell"/>
</dbReference>
<reference evidence="3 4" key="1">
    <citation type="submission" date="2018-04" db="EMBL/GenBank/DDBJ databases">
        <title>Genomic Encyclopedia of Type Strains, Phase IV (KMG-IV): sequencing the most valuable type-strain genomes for metagenomic binning, comparative biology and taxonomic classification.</title>
        <authorList>
            <person name="Goeker M."/>
        </authorList>
    </citation>
    <scope>NUCLEOTIDE SEQUENCE [LARGE SCALE GENOMIC DNA]</scope>
    <source>
        <strain evidence="3 4">DSM 14823</strain>
    </source>
</reference>
<keyword evidence="4" id="KW-1185">Reference proteome</keyword>
<dbReference type="NCBIfam" id="TIGR01643">
    <property type="entry name" value="YD_repeat_2x"/>
    <property type="match status" value="2"/>
</dbReference>